<dbReference type="EMBL" id="CP089984">
    <property type="protein sequence ID" value="WXB16981.1"/>
    <property type="molecule type" value="Genomic_DNA"/>
</dbReference>
<organism evidence="1 2">
    <name type="scientific">Pendulispora albinea</name>
    <dbReference type="NCBI Taxonomy" id="2741071"/>
    <lineage>
        <taxon>Bacteria</taxon>
        <taxon>Pseudomonadati</taxon>
        <taxon>Myxococcota</taxon>
        <taxon>Myxococcia</taxon>
        <taxon>Myxococcales</taxon>
        <taxon>Sorangiineae</taxon>
        <taxon>Pendulisporaceae</taxon>
        <taxon>Pendulispora</taxon>
    </lineage>
</organism>
<keyword evidence="2" id="KW-1185">Reference proteome</keyword>
<name>A0ABZ2M4P2_9BACT</name>
<reference evidence="1 2" key="1">
    <citation type="submission" date="2021-12" db="EMBL/GenBank/DDBJ databases">
        <title>Discovery of the Pendulisporaceae a myxobacterial family with distinct sporulation behavior and unique specialized metabolism.</title>
        <authorList>
            <person name="Garcia R."/>
            <person name="Popoff A."/>
            <person name="Bader C.D."/>
            <person name="Loehr J."/>
            <person name="Walesch S."/>
            <person name="Walt C."/>
            <person name="Boldt J."/>
            <person name="Bunk B."/>
            <person name="Haeckl F.J.F.P.J."/>
            <person name="Gunesch A.P."/>
            <person name="Birkelbach J."/>
            <person name="Nuebel U."/>
            <person name="Pietschmann T."/>
            <person name="Bach T."/>
            <person name="Mueller R."/>
        </authorList>
    </citation>
    <scope>NUCLEOTIDE SEQUENCE [LARGE SCALE GENOMIC DNA]</scope>
    <source>
        <strain evidence="1 2">MSr11954</strain>
    </source>
</reference>
<sequence length="160" mass="18402">MFAALEFDHALFQPQIRWIVVECDHLARKCGGPIAVSPRHDVAYFVHRQTAADDARCFADFKNRERGGVLDDELRNLLNAVAHKEVPSRHFAYPWDHQLMAGLPLQWAVLEWSGNENESCTRVDAAYFVDPETAERDARVFATMRDRHLVARATDWLQAR</sequence>
<dbReference type="Proteomes" id="UP001370348">
    <property type="component" value="Chromosome"/>
</dbReference>
<evidence type="ECO:0000313" key="1">
    <source>
        <dbReference type="EMBL" id="WXB16981.1"/>
    </source>
</evidence>
<gene>
    <name evidence="1" type="ORF">LZC94_06825</name>
</gene>
<evidence type="ECO:0000313" key="2">
    <source>
        <dbReference type="Proteomes" id="UP001370348"/>
    </source>
</evidence>
<protein>
    <submittedName>
        <fullName evidence="1">Uncharacterized protein</fullName>
    </submittedName>
</protein>
<accession>A0ABZ2M4P2</accession>
<proteinExistence type="predicted"/>
<dbReference type="RefSeq" id="WP_394826611.1">
    <property type="nucleotide sequence ID" value="NZ_CP089984.1"/>
</dbReference>